<name>A0A9Q0KED0_9MAGN</name>
<dbReference type="EMBL" id="JAMYWD010000006">
    <property type="protein sequence ID" value="KAJ4968951.1"/>
    <property type="molecule type" value="Genomic_DNA"/>
</dbReference>
<evidence type="ECO:0000256" key="1">
    <source>
        <dbReference type="SAM" id="MobiDB-lite"/>
    </source>
</evidence>
<accession>A0A9Q0KED0</accession>
<feature type="region of interest" description="Disordered" evidence="1">
    <location>
        <begin position="137"/>
        <end position="177"/>
    </location>
</feature>
<organism evidence="2 3">
    <name type="scientific">Protea cynaroides</name>
    <dbReference type="NCBI Taxonomy" id="273540"/>
    <lineage>
        <taxon>Eukaryota</taxon>
        <taxon>Viridiplantae</taxon>
        <taxon>Streptophyta</taxon>
        <taxon>Embryophyta</taxon>
        <taxon>Tracheophyta</taxon>
        <taxon>Spermatophyta</taxon>
        <taxon>Magnoliopsida</taxon>
        <taxon>Proteales</taxon>
        <taxon>Proteaceae</taxon>
        <taxon>Protea</taxon>
    </lineage>
</organism>
<protein>
    <submittedName>
        <fullName evidence="2">Uncharacterized protein</fullName>
    </submittedName>
</protein>
<gene>
    <name evidence="2" type="ORF">NE237_015652</name>
</gene>
<dbReference type="Proteomes" id="UP001141806">
    <property type="component" value="Unassembled WGS sequence"/>
</dbReference>
<evidence type="ECO:0000313" key="2">
    <source>
        <dbReference type="EMBL" id="KAJ4968951.1"/>
    </source>
</evidence>
<sequence>MTKLTFLKRSTTCLSVLRLHWAVLSLRRNANGKRGDDLSNQHVSSIRWLESLSSLLLVFHFLLIPVCYNLQPQHRLISLVGYASLNPEAFVDDVVKAYDKLCDKGKSKCLEFLLSNHPIQILHPYTKEWKEKLEEMELGSDAPDDDEDIVGETEVTEWIEEEEEKDDDDDDDDDDDE</sequence>
<dbReference type="AlphaFoldDB" id="A0A9Q0KED0"/>
<dbReference type="PANTHER" id="PTHR37911:SF1">
    <property type="entry name" value="OS04G0497900 PROTEIN"/>
    <property type="match status" value="1"/>
</dbReference>
<proteinExistence type="predicted"/>
<dbReference type="PANTHER" id="PTHR37911">
    <property type="entry name" value="OSJNBA0067K08.20 PROTEIN"/>
    <property type="match status" value="1"/>
</dbReference>
<reference evidence="2" key="1">
    <citation type="journal article" date="2023" name="Plant J.">
        <title>The genome of the king protea, Protea cynaroides.</title>
        <authorList>
            <person name="Chang J."/>
            <person name="Duong T.A."/>
            <person name="Schoeman C."/>
            <person name="Ma X."/>
            <person name="Roodt D."/>
            <person name="Barker N."/>
            <person name="Li Z."/>
            <person name="Van de Peer Y."/>
            <person name="Mizrachi E."/>
        </authorList>
    </citation>
    <scope>NUCLEOTIDE SEQUENCE</scope>
    <source>
        <tissue evidence="2">Young leaves</tissue>
    </source>
</reference>
<comment type="caution">
    <text evidence="2">The sequence shown here is derived from an EMBL/GenBank/DDBJ whole genome shotgun (WGS) entry which is preliminary data.</text>
</comment>
<keyword evidence="3" id="KW-1185">Reference proteome</keyword>
<evidence type="ECO:0000313" key="3">
    <source>
        <dbReference type="Proteomes" id="UP001141806"/>
    </source>
</evidence>